<evidence type="ECO:0000256" key="3">
    <source>
        <dbReference type="SAM" id="MobiDB-lite"/>
    </source>
</evidence>
<gene>
    <name evidence="5" type="ORF">TRM7615_00714</name>
</gene>
<dbReference type="RefSeq" id="WP_235824011.1">
    <property type="nucleotide sequence ID" value="NZ_ONZG01000002.1"/>
</dbReference>
<reference evidence="6" key="1">
    <citation type="submission" date="2018-03" db="EMBL/GenBank/DDBJ databases">
        <authorList>
            <person name="Rodrigo-Torres L."/>
            <person name="Arahal R. D."/>
            <person name="Lucena T."/>
        </authorList>
    </citation>
    <scope>NUCLEOTIDE SEQUENCE [LARGE SCALE GENOMIC DNA]</scope>
    <source>
        <strain evidence="6">CECT 7615</strain>
    </source>
</reference>
<sequence>MVETQNSQPQDQNPSDDQPKRKRMHWCRDMRFPGDIISLPAQVRRSLRRGHYEHGEAEAALKLIRKGDVVLELGAGIGFMSTLISTQTRAQAVHSFEANPGLIDYIREVHRLNRAKKAHLHHAVLGDRDGMATFYCREDILSSSLDPTDGGADTTPAQVPMRDANAVFAEIKPTVLVCDIEGAEVDLLPKLNLSGLRALLIELHPQWIGSKGIKDIFQLLHEQGLVFFPKFSSGKVAVFRSNW</sequence>
<dbReference type="Pfam" id="PF02475">
    <property type="entry name" value="TRM5-TYW2_MTfase"/>
    <property type="match status" value="1"/>
</dbReference>
<dbReference type="EMBL" id="ONZG01000002">
    <property type="protein sequence ID" value="SPJ27231.1"/>
    <property type="molecule type" value="Genomic_DNA"/>
</dbReference>
<organism evidence="5 6">
    <name type="scientific">Falsiruegeria mediterranea M17</name>
    <dbReference type="NCBI Taxonomy" id="1200281"/>
    <lineage>
        <taxon>Bacteria</taxon>
        <taxon>Pseudomonadati</taxon>
        <taxon>Pseudomonadota</taxon>
        <taxon>Alphaproteobacteria</taxon>
        <taxon>Rhodobacterales</taxon>
        <taxon>Roseobacteraceae</taxon>
        <taxon>Falsiruegeria</taxon>
    </lineage>
</organism>
<dbReference type="SUPFAM" id="SSF53335">
    <property type="entry name" value="S-adenosyl-L-methionine-dependent methyltransferases"/>
    <property type="match status" value="1"/>
</dbReference>
<dbReference type="GO" id="GO:0016740">
    <property type="term" value="F:transferase activity"/>
    <property type="evidence" value="ECO:0007669"/>
    <property type="project" value="UniProtKB-KW"/>
</dbReference>
<feature type="region of interest" description="Disordered" evidence="3">
    <location>
        <begin position="1"/>
        <end position="22"/>
    </location>
</feature>
<evidence type="ECO:0000256" key="2">
    <source>
        <dbReference type="ARBA" id="ARBA00022691"/>
    </source>
</evidence>
<evidence type="ECO:0000313" key="6">
    <source>
        <dbReference type="Proteomes" id="UP000244898"/>
    </source>
</evidence>
<keyword evidence="2" id="KW-0949">S-adenosyl-L-methionine</keyword>
<evidence type="ECO:0000259" key="4">
    <source>
        <dbReference type="Pfam" id="PF02475"/>
    </source>
</evidence>
<dbReference type="PANTHER" id="PTHR34203:SF15">
    <property type="entry name" value="SLL1173 PROTEIN"/>
    <property type="match status" value="1"/>
</dbReference>
<dbReference type="Gene3D" id="3.40.50.150">
    <property type="entry name" value="Vaccinia Virus protein VP39"/>
    <property type="match status" value="1"/>
</dbReference>
<keyword evidence="1" id="KW-0808">Transferase</keyword>
<keyword evidence="6" id="KW-1185">Reference proteome</keyword>
<accession>A0A2R8C458</accession>
<dbReference type="InterPro" id="IPR006342">
    <property type="entry name" value="FkbM_mtfrase"/>
</dbReference>
<dbReference type="InterPro" id="IPR029063">
    <property type="entry name" value="SAM-dependent_MTases_sf"/>
</dbReference>
<dbReference type="InterPro" id="IPR056743">
    <property type="entry name" value="TRM5-TYW2-like_MTfase"/>
</dbReference>
<name>A0A2R8C458_9RHOB</name>
<dbReference type="Proteomes" id="UP000244898">
    <property type="component" value="Unassembled WGS sequence"/>
</dbReference>
<feature type="compositionally biased region" description="Low complexity" evidence="3">
    <location>
        <begin position="1"/>
        <end position="16"/>
    </location>
</feature>
<evidence type="ECO:0000313" key="5">
    <source>
        <dbReference type="EMBL" id="SPJ27231.1"/>
    </source>
</evidence>
<proteinExistence type="predicted"/>
<protein>
    <recommendedName>
        <fullName evidence="4">TRM5/TYW2-like methyltransferase domain-containing protein</fullName>
    </recommendedName>
</protein>
<dbReference type="InterPro" id="IPR052514">
    <property type="entry name" value="SAM-dependent_MTase"/>
</dbReference>
<dbReference type="PANTHER" id="PTHR34203">
    <property type="entry name" value="METHYLTRANSFERASE, FKBM FAMILY PROTEIN"/>
    <property type="match status" value="1"/>
</dbReference>
<dbReference type="NCBIfam" id="TIGR01444">
    <property type="entry name" value="fkbM_fam"/>
    <property type="match status" value="1"/>
</dbReference>
<evidence type="ECO:0000256" key="1">
    <source>
        <dbReference type="ARBA" id="ARBA00022679"/>
    </source>
</evidence>
<feature type="domain" description="TRM5/TYW2-like methyltransferase" evidence="4">
    <location>
        <begin position="55"/>
        <end position="127"/>
    </location>
</feature>
<dbReference type="AlphaFoldDB" id="A0A2R8C458"/>